<dbReference type="PANTHER" id="PTHR36720:SF1">
    <property type="entry name" value="TAF RNA POLYMERASE I SUBUNIT A"/>
    <property type="match status" value="1"/>
</dbReference>
<gene>
    <name evidence="2" type="ORF">M0R45_014703</name>
</gene>
<dbReference type="InterPro" id="IPR039495">
    <property type="entry name" value="TAF1A"/>
</dbReference>
<evidence type="ECO:0000313" key="3">
    <source>
        <dbReference type="Proteomes" id="UP001457282"/>
    </source>
</evidence>
<dbReference type="GO" id="GO:0000120">
    <property type="term" value="C:RNA polymerase I transcription regulator complex"/>
    <property type="evidence" value="ECO:0007669"/>
    <property type="project" value="InterPro"/>
</dbReference>
<feature type="region of interest" description="Disordered" evidence="1">
    <location>
        <begin position="1"/>
        <end position="31"/>
    </location>
</feature>
<organism evidence="2 3">
    <name type="scientific">Rubus argutus</name>
    <name type="common">Southern blackberry</name>
    <dbReference type="NCBI Taxonomy" id="59490"/>
    <lineage>
        <taxon>Eukaryota</taxon>
        <taxon>Viridiplantae</taxon>
        <taxon>Streptophyta</taxon>
        <taxon>Embryophyta</taxon>
        <taxon>Tracheophyta</taxon>
        <taxon>Spermatophyta</taxon>
        <taxon>Magnoliopsida</taxon>
        <taxon>eudicotyledons</taxon>
        <taxon>Gunneridae</taxon>
        <taxon>Pentapetalae</taxon>
        <taxon>rosids</taxon>
        <taxon>fabids</taxon>
        <taxon>Rosales</taxon>
        <taxon>Rosaceae</taxon>
        <taxon>Rosoideae</taxon>
        <taxon>Rosoideae incertae sedis</taxon>
        <taxon>Rubus</taxon>
    </lineage>
</organism>
<protein>
    <submittedName>
        <fullName evidence="2">Uncharacterized protein</fullName>
    </submittedName>
</protein>
<evidence type="ECO:0000256" key="1">
    <source>
        <dbReference type="SAM" id="MobiDB-lite"/>
    </source>
</evidence>
<dbReference type="Pfam" id="PF14929">
    <property type="entry name" value="TAF1_subA"/>
    <property type="match status" value="1"/>
</dbReference>
<sequence>MAESPAPESDHNLPIVPENRKRKSVDEEAHVTAPSQLLKRIVLSLSKPSTLLGIGSTRPRTVHRAKLEKLLRKLVRHHNWVDASGVLSVLLSGGANDPSPANNRFKYWVLMEMAERLPLIEMDERLPGNYSKEVWIKNVFEAWEKKNVSMKGKLDEYRHAVELERISLWLAQGNLKDAEAGAFGLMQLNGFRNDPLQNMIVGLTFQQLWYSKLPKEMQWRESDQFDTRESNELVAGSEGHYSVNTNEAGTAIHCDSDTSVMNDKVDKVLPIVAADADSGLHGEISVGVDDMEIENSPPKFETQNFYADSAENSENEDAFSDHGGQMAYAPIFSELEGLESLLLPIRLPESFFNHEDKNIFNDYYKDAVKYLQHALHSTPPVLVALHPLIQLLLIGGQVKEAQDEIEYCCNYSNAAVPYSVLLFLPTLFL</sequence>
<dbReference type="PANTHER" id="PTHR36720">
    <property type="entry name" value="TAF RNA POLYMERASE I SUBUNIT A"/>
    <property type="match status" value="1"/>
</dbReference>
<dbReference type="AlphaFoldDB" id="A0AAW1XNJ8"/>
<evidence type="ECO:0000313" key="2">
    <source>
        <dbReference type="EMBL" id="KAK9937939.1"/>
    </source>
</evidence>
<dbReference type="Proteomes" id="UP001457282">
    <property type="component" value="Unassembled WGS sequence"/>
</dbReference>
<reference evidence="2 3" key="1">
    <citation type="journal article" date="2023" name="G3 (Bethesda)">
        <title>A chromosome-length genome assembly and annotation of blackberry (Rubus argutus, cv. 'Hillquist').</title>
        <authorList>
            <person name="Bruna T."/>
            <person name="Aryal R."/>
            <person name="Dudchenko O."/>
            <person name="Sargent D.J."/>
            <person name="Mead D."/>
            <person name="Buti M."/>
            <person name="Cavallini A."/>
            <person name="Hytonen T."/>
            <person name="Andres J."/>
            <person name="Pham M."/>
            <person name="Weisz D."/>
            <person name="Mascagni F."/>
            <person name="Usai G."/>
            <person name="Natali L."/>
            <person name="Bassil N."/>
            <person name="Fernandez G.E."/>
            <person name="Lomsadze A."/>
            <person name="Armour M."/>
            <person name="Olukolu B."/>
            <person name="Poorten T."/>
            <person name="Britton C."/>
            <person name="Davik J."/>
            <person name="Ashrafi H."/>
            <person name="Aiden E.L."/>
            <person name="Borodovsky M."/>
            <person name="Worthington M."/>
        </authorList>
    </citation>
    <scope>NUCLEOTIDE SEQUENCE [LARGE SCALE GENOMIC DNA]</scope>
    <source>
        <strain evidence="2">PI 553951</strain>
    </source>
</reference>
<proteinExistence type="predicted"/>
<dbReference type="EMBL" id="JBEDUW010000003">
    <property type="protein sequence ID" value="KAK9937939.1"/>
    <property type="molecule type" value="Genomic_DNA"/>
</dbReference>
<keyword evidence="3" id="KW-1185">Reference proteome</keyword>
<accession>A0AAW1XNJ8</accession>
<name>A0AAW1XNJ8_RUBAR</name>
<comment type="caution">
    <text evidence="2">The sequence shown here is derived from an EMBL/GenBank/DDBJ whole genome shotgun (WGS) entry which is preliminary data.</text>
</comment>
<dbReference type="GO" id="GO:0006360">
    <property type="term" value="P:transcription by RNA polymerase I"/>
    <property type="evidence" value="ECO:0007669"/>
    <property type="project" value="InterPro"/>
</dbReference>